<reference evidence="3 4" key="1">
    <citation type="submission" date="2019-02" db="EMBL/GenBank/DDBJ databases">
        <title>Genome sequencing of the rare red list fungi Phlebia centrifuga.</title>
        <authorList>
            <person name="Buettner E."/>
            <person name="Kellner H."/>
        </authorList>
    </citation>
    <scope>NUCLEOTIDE SEQUENCE [LARGE SCALE GENOMIC DNA]</scope>
    <source>
        <strain evidence="3 4">DSM 108282</strain>
    </source>
</reference>
<comment type="caution">
    <text evidence="3">The sequence shown here is derived from an EMBL/GenBank/DDBJ whole genome shotgun (WGS) entry which is preliminary data.</text>
</comment>
<dbReference type="Pfam" id="PF20151">
    <property type="entry name" value="DUF6533"/>
    <property type="match status" value="1"/>
</dbReference>
<keyword evidence="4" id="KW-1185">Reference proteome</keyword>
<organism evidence="3 4">
    <name type="scientific">Hermanssonia centrifuga</name>
    <dbReference type="NCBI Taxonomy" id="98765"/>
    <lineage>
        <taxon>Eukaryota</taxon>
        <taxon>Fungi</taxon>
        <taxon>Dikarya</taxon>
        <taxon>Basidiomycota</taxon>
        <taxon>Agaricomycotina</taxon>
        <taxon>Agaricomycetes</taxon>
        <taxon>Polyporales</taxon>
        <taxon>Meruliaceae</taxon>
        <taxon>Hermanssonia</taxon>
    </lineage>
</organism>
<dbReference type="Proteomes" id="UP000309038">
    <property type="component" value="Unassembled WGS sequence"/>
</dbReference>
<proteinExistence type="predicted"/>
<keyword evidence="1" id="KW-1133">Transmembrane helix</keyword>
<feature type="transmembrane region" description="Helical" evidence="1">
    <location>
        <begin position="189"/>
        <end position="210"/>
    </location>
</feature>
<sequence length="364" mass="39546">MSQSSSEAEAIAVFQADLAAAFMDFSMAALVAYEYILTINQEVVTVWQRKWTVATSEVNIVALLMHLVDHYIVRRSCPPEFVLETVLAIVQFVVFAAFSALRAFVVSNSNIPITLLILALNLVPFATNIYASTQETVVFSSSPILGNICSVDFNVSDAIDLDRKYLGILIVCSILSEPTAVVLGTRIAVIVADILVLALIWRQTFGTWWMTHAVRLGTVQMPMSSLLLRDGTVYFITLLTLNIAQVLVNTVPALENISPVSSTISTLTPILISRALLNLRQASYTDTETYTQNAFDLRASVAGFRFPGSGLGDMGAGFENDTSEEAIQEDGNVEQSQEVDTSAHYVSTTDDVSGVQVVARDAAV</sequence>
<feature type="transmembrane region" description="Helical" evidence="1">
    <location>
        <begin position="12"/>
        <end position="33"/>
    </location>
</feature>
<name>A0A4S4K7H8_9APHY</name>
<keyword evidence="1" id="KW-0812">Transmembrane</keyword>
<dbReference type="InterPro" id="IPR045340">
    <property type="entry name" value="DUF6533"/>
</dbReference>
<keyword evidence="1" id="KW-0472">Membrane</keyword>
<evidence type="ECO:0000256" key="1">
    <source>
        <dbReference type="SAM" id="Phobius"/>
    </source>
</evidence>
<accession>A0A4S4K7H8</accession>
<gene>
    <name evidence="3" type="ORF">EW026_g7538</name>
</gene>
<feature type="domain" description="DUF6533" evidence="2">
    <location>
        <begin position="25"/>
        <end position="54"/>
    </location>
</feature>
<dbReference type="AlphaFoldDB" id="A0A4S4K7H8"/>
<evidence type="ECO:0000313" key="3">
    <source>
        <dbReference type="EMBL" id="THG93796.1"/>
    </source>
</evidence>
<dbReference type="EMBL" id="SGPJ01000568">
    <property type="protein sequence ID" value="THG93796.1"/>
    <property type="molecule type" value="Genomic_DNA"/>
</dbReference>
<feature type="transmembrane region" description="Helical" evidence="1">
    <location>
        <begin position="85"/>
        <end position="105"/>
    </location>
</feature>
<evidence type="ECO:0000313" key="4">
    <source>
        <dbReference type="Proteomes" id="UP000309038"/>
    </source>
</evidence>
<evidence type="ECO:0000259" key="2">
    <source>
        <dbReference type="Pfam" id="PF20151"/>
    </source>
</evidence>
<feature type="transmembrane region" description="Helical" evidence="1">
    <location>
        <begin position="111"/>
        <end position="131"/>
    </location>
</feature>
<protein>
    <recommendedName>
        <fullName evidence="2">DUF6533 domain-containing protein</fullName>
    </recommendedName>
</protein>
<feature type="transmembrane region" description="Helical" evidence="1">
    <location>
        <begin position="53"/>
        <end position="73"/>
    </location>
</feature>